<evidence type="ECO:0000256" key="1">
    <source>
        <dbReference type="SAM" id="MobiDB-lite"/>
    </source>
</evidence>
<reference evidence="2" key="1">
    <citation type="submission" date="2021-02" db="EMBL/GenBank/DDBJ databases">
        <authorList>
            <person name="Nowell W R."/>
        </authorList>
    </citation>
    <scope>NUCLEOTIDE SEQUENCE</scope>
</reference>
<evidence type="ECO:0000313" key="2">
    <source>
        <dbReference type="EMBL" id="CAF4449590.1"/>
    </source>
</evidence>
<organism evidence="2 3">
    <name type="scientific">Rotaria magnacalcarata</name>
    <dbReference type="NCBI Taxonomy" id="392030"/>
    <lineage>
        <taxon>Eukaryota</taxon>
        <taxon>Metazoa</taxon>
        <taxon>Spiralia</taxon>
        <taxon>Gnathifera</taxon>
        <taxon>Rotifera</taxon>
        <taxon>Eurotatoria</taxon>
        <taxon>Bdelloidea</taxon>
        <taxon>Philodinida</taxon>
        <taxon>Philodinidae</taxon>
        <taxon>Rotaria</taxon>
    </lineage>
</organism>
<feature type="compositionally biased region" description="Basic and acidic residues" evidence="1">
    <location>
        <begin position="1"/>
        <end position="15"/>
    </location>
</feature>
<dbReference type="EMBL" id="CAJOBJ010068443">
    <property type="protein sequence ID" value="CAF4449590.1"/>
    <property type="molecule type" value="Genomic_DNA"/>
</dbReference>
<feature type="region of interest" description="Disordered" evidence="1">
    <location>
        <begin position="1"/>
        <end position="23"/>
    </location>
</feature>
<feature type="non-terminal residue" evidence="2">
    <location>
        <position position="1"/>
    </location>
</feature>
<proteinExistence type="predicted"/>
<accession>A0A8S2WLH8</accession>
<dbReference type="Proteomes" id="UP000681720">
    <property type="component" value="Unassembled WGS sequence"/>
</dbReference>
<comment type="caution">
    <text evidence="2">The sequence shown here is derived from an EMBL/GenBank/DDBJ whole genome shotgun (WGS) entry which is preliminary data.</text>
</comment>
<sequence length="83" mass="9823">QISRDAEQRKREHQNALKGTGMSRIADHCIQNKHNNDWNYEILTIESNDIKRVIKESLVMGIVQETTDRMIYSQKTYELNVFK</sequence>
<evidence type="ECO:0000313" key="3">
    <source>
        <dbReference type="Proteomes" id="UP000681720"/>
    </source>
</evidence>
<name>A0A8S2WLH8_9BILA</name>
<gene>
    <name evidence="2" type="ORF">GIL414_LOCUS32351</name>
</gene>
<protein>
    <submittedName>
        <fullName evidence="2">Uncharacterized protein</fullName>
    </submittedName>
</protein>
<dbReference type="AlphaFoldDB" id="A0A8S2WLH8"/>